<feature type="signal peptide" evidence="2">
    <location>
        <begin position="1"/>
        <end position="26"/>
    </location>
</feature>
<feature type="transmembrane region" description="Helical" evidence="1">
    <location>
        <begin position="50"/>
        <end position="74"/>
    </location>
</feature>
<dbReference type="EMBL" id="MJLZ01000070">
    <property type="protein sequence ID" value="RLM18319.1"/>
    <property type="molecule type" value="Genomic_DNA"/>
</dbReference>
<comment type="caution">
    <text evidence="3">The sequence shown here is derived from an EMBL/GenBank/DDBJ whole genome shotgun (WGS) entry which is preliminary data.</text>
</comment>
<dbReference type="Proteomes" id="UP000285648">
    <property type="component" value="Unassembled WGS sequence"/>
</dbReference>
<feature type="chain" id="PRO_5019466983" description="Phage coat protein" evidence="2">
    <location>
        <begin position="27"/>
        <end position="80"/>
    </location>
</feature>
<evidence type="ECO:0000313" key="3">
    <source>
        <dbReference type="EMBL" id="RLM18319.1"/>
    </source>
</evidence>
<accession>A0A421DJ59</accession>
<keyword evidence="1" id="KW-1133">Transmembrane helix</keyword>
<proteinExistence type="predicted"/>
<dbReference type="RefSeq" id="WP_373365479.1">
    <property type="nucleotide sequence ID" value="NZ_MJLZ01000070.1"/>
</dbReference>
<evidence type="ECO:0000256" key="2">
    <source>
        <dbReference type="SAM" id="SignalP"/>
    </source>
</evidence>
<keyword evidence="1" id="KW-0812">Transmembrane</keyword>
<gene>
    <name evidence="3" type="ORF">BIY29_18450</name>
</gene>
<organism evidence="3 4">
    <name type="scientific">Brenneria alni</name>
    <dbReference type="NCBI Taxonomy" id="71656"/>
    <lineage>
        <taxon>Bacteria</taxon>
        <taxon>Pseudomonadati</taxon>
        <taxon>Pseudomonadota</taxon>
        <taxon>Gammaproteobacteria</taxon>
        <taxon>Enterobacterales</taxon>
        <taxon>Pectobacteriaceae</taxon>
        <taxon>Brenneria</taxon>
    </lineage>
</organism>
<keyword evidence="2" id="KW-0732">Signal</keyword>
<protein>
    <recommendedName>
        <fullName evidence="5">Phage coat protein</fullName>
    </recommendedName>
</protein>
<dbReference type="AlphaFoldDB" id="A0A421DJ59"/>
<evidence type="ECO:0000256" key="1">
    <source>
        <dbReference type="SAM" id="Phobius"/>
    </source>
</evidence>
<reference evidence="3 4" key="1">
    <citation type="submission" date="2016-09" db="EMBL/GenBank/DDBJ databases">
        <authorList>
            <person name="Doonan J."/>
            <person name="Pachebat J.A."/>
            <person name="Golyshin P.N."/>
            <person name="Denman S."/>
            <person name="Mcdonald J.E."/>
        </authorList>
    </citation>
    <scope>NUCLEOTIDE SEQUENCE [LARGE SCALE GENOMIC DNA]</scope>
    <source>
        <strain evidence="3 4">NCPPB 3934</strain>
    </source>
</reference>
<keyword evidence="1" id="KW-0472">Membrane</keyword>
<name>A0A421DJ59_9GAMM</name>
<keyword evidence="4" id="KW-1185">Reference proteome</keyword>
<evidence type="ECO:0008006" key="5">
    <source>
        <dbReference type="Google" id="ProtNLM"/>
    </source>
</evidence>
<sequence length="80" mass="8188">MLNKLSNKSKVVLASVLMAASSLSFAEGTTTGTGVDLTPLTNSIDFSTVLVAIMAVAASLVTLYAGVAGVRWVLRTVKSA</sequence>
<evidence type="ECO:0000313" key="4">
    <source>
        <dbReference type="Proteomes" id="UP000285648"/>
    </source>
</evidence>